<comment type="caution">
    <text evidence="3">The sequence shown here is derived from an EMBL/GenBank/DDBJ whole genome shotgun (WGS) entry which is preliminary data.</text>
</comment>
<accession>A0A5C6GKP3</accession>
<evidence type="ECO:0000313" key="3">
    <source>
        <dbReference type="EMBL" id="TWU77909.1"/>
    </source>
</evidence>
<dbReference type="AlphaFoldDB" id="A0A5C6GKP3"/>
<dbReference type="EMBL" id="SBHS01000002">
    <property type="protein sequence ID" value="TWU77909.1"/>
    <property type="molecule type" value="Genomic_DNA"/>
</dbReference>
<feature type="signal peptide" evidence="2">
    <location>
        <begin position="1"/>
        <end position="15"/>
    </location>
</feature>
<dbReference type="Proteomes" id="UP000317257">
    <property type="component" value="Unassembled WGS sequence"/>
</dbReference>
<protein>
    <submittedName>
        <fullName evidence="3">Uncharacterized protein</fullName>
    </submittedName>
</protein>
<reference evidence="4" key="1">
    <citation type="submission" date="2018-12" db="EMBL/GenBank/DDBJ databases">
        <title>The complete genome of Metarhizium rileyi, a key fungal pathogen of Lepidoptera.</title>
        <authorList>
            <person name="Binneck E."/>
            <person name="Lastra C.C.L."/>
            <person name="Sosa-Gomez D.R."/>
        </authorList>
    </citation>
    <scope>NUCLEOTIDE SEQUENCE [LARGE SCALE GENOMIC DNA]</scope>
    <source>
        <strain evidence="4">Cep018-CH2</strain>
    </source>
</reference>
<proteinExistence type="predicted"/>
<evidence type="ECO:0000313" key="4">
    <source>
        <dbReference type="Proteomes" id="UP000317257"/>
    </source>
</evidence>
<feature type="compositionally biased region" description="Polar residues" evidence="1">
    <location>
        <begin position="274"/>
        <end position="283"/>
    </location>
</feature>
<feature type="region of interest" description="Disordered" evidence="1">
    <location>
        <begin position="198"/>
        <end position="308"/>
    </location>
</feature>
<name>A0A5C6GKP3_METRR</name>
<sequence length="308" mass="32346">MRSPFLATLVGCAWAQFSSPSKGSALEAGKQIDIQWNTAGLEAPISINLVPAGVAGKTVIAQQIAVDIQNVGLLPWTPDLTIAAFPSFLMVVIDSKARVVVSEEFAIASLVQQPALATRLVRMVTSTVATDNGGSVATQRVTSTSSMLLALPTEPIRLHMSGTQVVDALVTGLNEQVPEPTQHVEKPGQLEELLPLPGLESNEKPLGKLKPLPNVAAPTATSTTEPSRTEASEVNKNGAGTADHEKNQDASKSMQGGGSKAKDGQAKSDKSRASVESVSIKSGNKNEVKSGRNGSHVKKSERRNNLSM</sequence>
<evidence type="ECO:0000256" key="1">
    <source>
        <dbReference type="SAM" id="MobiDB-lite"/>
    </source>
</evidence>
<gene>
    <name evidence="3" type="ORF">ED733_005002</name>
</gene>
<keyword evidence="2" id="KW-0732">Signal</keyword>
<evidence type="ECO:0000256" key="2">
    <source>
        <dbReference type="SAM" id="SignalP"/>
    </source>
</evidence>
<feature type="compositionally biased region" description="Low complexity" evidence="1">
    <location>
        <begin position="216"/>
        <end position="226"/>
    </location>
</feature>
<feature type="compositionally biased region" description="Basic and acidic residues" evidence="1">
    <location>
        <begin position="260"/>
        <end position="273"/>
    </location>
</feature>
<feature type="chain" id="PRO_5023071775" evidence="2">
    <location>
        <begin position="16"/>
        <end position="308"/>
    </location>
</feature>
<organism evidence="3 4">
    <name type="scientific">Metarhizium rileyi (strain RCEF 4871)</name>
    <name type="common">Nomuraea rileyi</name>
    <dbReference type="NCBI Taxonomy" id="1649241"/>
    <lineage>
        <taxon>Eukaryota</taxon>
        <taxon>Fungi</taxon>
        <taxon>Dikarya</taxon>
        <taxon>Ascomycota</taxon>
        <taxon>Pezizomycotina</taxon>
        <taxon>Sordariomycetes</taxon>
        <taxon>Hypocreomycetidae</taxon>
        <taxon>Hypocreales</taxon>
        <taxon>Clavicipitaceae</taxon>
        <taxon>Metarhizium</taxon>
    </lineage>
</organism>